<reference evidence="3 4" key="1">
    <citation type="submission" date="2022-09" db="EMBL/GenBank/DDBJ databases">
        <authorList>
            <person name="Palmer J.M."/>
        </authorList>
    </citation>
    <scope>NUCLEOTIDE SEQUENCE [LARGE SCALE GENOMIC DNA]</scope>
    <source>
        <strain evidence="3 4">DSM 7382</strain>
    </source>
</reference>
<protein>
    <recommendedName>
        <fullName evidence="2">F-box domain-containing protein</fullName>
    </recommendedName>
</protein>
<evidence type="ECO:0000313" key="4">
    <source>
        <dbReference type="Proteomes" id="UP001385951"/>
    </source>
</evidence>
<feature type="domain" description="F-box" evidence="2">
    <location>
        <begin position="63"/>
        <end position="112"/>
    </location>
</feature>
<feature type="compositionally biased region" description="Low complexity" evidence="1">
    <location>
        <begin position="12"/>
        <end position="23"/>
    </location>
</feature>
<evidence type="ECO:0000313" key="3">
    <source>
        <dbReference type="EMBL" id="KAK7695358.1"/>
    </source>
</evidence>
<sequence length="695" mass="80123">MVYNTRKRTRATTDAAGATSATDSDVENALTPSPVKRVKRVKQSKAVENPKPTVTRIRRKGTLQELPKMPLDIIDEVLVHLHLGDLLNLSRTTKAFRELVLAPGAERFWNAAMENAQAAGVPACPEWLSKPAYANLIYSPHCHNCLAGNVQAIFFVWGVRYCKKCQEELLLEDKPANFSSIRSAHGFCSTAEIRSQKSTKRKWRSFPQVIKTKYFLKSDVQEILDRLHRGEFTDRDWHKAREISVLKREKWAEQCRKWHESQLEAREKELQGAKNQRLASIISNLKELGWEEELTHMDLELSHPLLKLKQIRQPRALTERAWEAMKEEVVSFMNQKKVERLTSEYQELLGVRTRALSTFWWQLKGELTHRISQERDAASFPSIKALMDSPPGTEITSKSFEPLKRTIVEEMAEFQQRQKVIIREWIEDETGLQLSTDVDLFDLAVTSQARDQCHRLLEHYYFDSQDLSDEQHEELVLDYFAEDRYDTFMDKVTGARRWSTSPFCIPWLAVKYVIEAAGEDPASVTAVKMDKTDIRWYCAGPCHSVNARMIMNWRAAVLHASQDHANTNIKRVLSIAKPEEAKQIAPLELAELKRNRDRHDASSNTIFWCQQCPVRFPHHGERAVKHHLQTWHGISKVEVSDFQRDRGQHYPVEPFFILVKPSTGPRTGEAYKLANASLKRAENSRTVIGKLSTYK</sequence>
<dbReference type="InterPro" id="IPR001810">
    <property type="entry name" value="F-box_dom"/>
</dbReference>
<name>A0AAW0GX32_9APHY</name>
<dbReference type="InterPro" id="IPR036047">
    <property type="entry name" value="F-box-like_dom_sf"/>
</dbReference>
<evidence type="ECO:0000256" key="1">
    <source>
        <dbReference type="SAM" id="MobiDB-lite"/>
    </source>
</evidence>
<evidence type="ECO:0000259" key="2">
    <source>
        <dbReference type="PROSITE" id="PS50181"/>
    </source>
</evidence>
<dbReference type="Proteomes" id="UP001385951">
    <property type="component" value="Unassembled WGS sequence"/>
</dbReference>
<gene>
    <name evidence="3" type="ORF">QCA50_002550</name>
</gene>
<comment type="caution">
    <text evidence="3">The sequence shown here is derived from an EMBL/GenBank/DDBJ whole genome shotgun (WGS) entry which is preliminary data.</text>
</comment>
<accession>A0AAW0GX32</accession>
<dbReference type="PROSITE" id="PS50181">
    <property type="entry name" value="FBOX"/>
    <property type="match status" value="1"/>
</dbReference>
<feature type="compositionally biased region" description="Basic residues" evidence="1">
    <location>
        <begin position="1"/>
        <end position="10"/>
    </location>
</feature>
<keyword evidence="4" id="KW-1185">Reference proteome</keyword>
<dbReference type="SUPFAM" id="SSF81383">
    <property type="entry name" value="F-box domain"/>
    <property type="match status" value="1"/>
</dbReference>
<dbReference type="AlphaFoldDB" id="A0AAW0GX32"/>
<organism evidence="3 4">
    <name type="scientific">Cerrena zonata</name>
    <dbReference type="NCBI Taxonomy" id="2478898"/>
    <lineage>
        <taxon>Eukaryota</taxon>
        <taxon>Fungi</taxon>
        <taxon>Dikarya</taxon>
        <taxon>Basidiomycota</taxon>
        <taxon>Agaricomycotina</taxon>
        <taxon>Agaricomycetes</taxon>
        <taxon>Polyporales</taxon>
        <taxon>Cerrenaceae</taxon>
        <taxon>Cerrena</taxon>
    </lineage>
</organism>
<feature type="region of interest" description="Disordered" evidence="1">
    <location>
        <begin position="1"/>
        <end position="32"/>
    </location>
</feature>
<proteinExistence type="predicted"/>
<dbReference type="EMBL" id="JASBNA010000002">
    <property type="protein sequence ID" value="KAK7695358.1"/>
    <property type="molecule type" value="Genomic_DNA"/>
</dbReference>
<dbReference type="CDD" id="cd09917">
    <property type="entry name" value="F-box_SF"/>
    <property type="match status" value="1"/>
</dbReference>
<dbReference type="Pfam" id="PF00646">
    <property type="entry name" value="F-box"/>
    <property type="match status" value="1"/>
</dbReference>